<protein>
    <submittedName>
        <fullName evidence="1">Imm51 family immunity protein</fullName>
    </submittedName>
</protein>
<name>A0ABT7CDB5_9BACT</name>
<proteinExistence type="predicted"/>
<dbReference type="RefSeq" id="WP_313991637.1">
    <property type="nucleotide sequence ID" value="NZ_JASJOR010000023.1"/>
</dbReference>
<gene>
    <name evidence="1" type="ORF">QNI19_02070</name>
</gene>
<dbReference type="EMBL" id="JASJOT010000001">
    <property type="protein sequence ID" value="MDJ1491698.1"/>
    <property type="molecule type" value="Genomic_DNA"/>
</dbReference>
<organism evidence="1 2">
    <name type="scientific">Xanthocytophaga flava</name>
    <dbReference type="NCBI Taxonomy" id="3048013"/>
    <lineage>
        <taxon>Bacteria</taxon>
        <taxon>Pseudomonadati</taxon>
        <taxon>Bacteroidota</taxon>
        <taxon>Cytophagia</taxon>
        <taxon>Cytophagales</taxon>
        <taxon>Rhodocytophagaceae</taxon>
        <taxon>Xanthocytophaga</taxon>
    </lineage>
</organism>
<dbReference type="Proteomes" id="UP001228581">
    <property type="component" value="Unassembled WGS sequence"/>
</dbReference>
<accession>A0ABT7CDB5</accession>
<evidence type="ECO:0000313" key="1">
    <source>
        <dbReference type="EMBL" id="MDJ1491698.1"/>
    </source>
</evidence>
<sequence>MRNVHDEGWDDSELYPPFSLTFIKAEIMANNEPCYGVDTSYDLDGEYEDQIKILENAGLDVSGYTWEVLIANYIERKDPAFLEDVNFDSEGSTFACSVNSEEKQTQVVRLIYDLLNDTLTLQELATAISESPDFNWLK</sequence>
<dbReference type="InterPro" id="IPR028956">
    <property type="entry name" value="Imm51"/>
</dbReference>
<dbReference type="Pfam" id="PF15595">
    <property type="entry name" value="Imm51"/>
    <property type="match status" value="1"/>
</dbReference>
<evidence type="ECO:0000313" key="2">
    <source>
        <dbReference type="Proteomes" id="UP001228581"/>
    </source>
</evidence>
<reference evidence="1 2" key="1">
    <citation type="submission" date="2023-05" db="EMBL/GenBank/DDBJ databases">
        <authorList>
            <person name="Zhang X."/>
        </authorList>
    </citation>
    <scope>NUCLEOTIDE SEQUENCE [LARGE SCALE GENOMIC DNA]</scope>
    <source>
        <strain evidence="1 2">DM2B3-1</strain>
    </source>
</reference>
<comment type="caution">
    <text evidence="1">The sequence shown here is derived from an EMBL/GenBank/DDBJ whole genome shotgun (WGS) entry which is preliminary data.</text>
</comment>
<keyword evidence="2" id="KW-1185">Reference proteome</keyword>